<dbReference type="PRINTS" id="PR00081">
    <property type="entry name" value="GDHRDH"/>
</dbReference>
<dbReference type="EMBL" id="JABSND010000102">
    <property type="protein sequence ID" value="KAI6297883.1"/>
    <property type="molecule type" value="Genomic_DNA"/>
</dbReference>
<dbReference type="Gene3D" id="3.40.50.720">
    <property type="entry name" value="NAD(P)-binding Rossmann-like Domain"/>
    <property type="match status" value="1"/>
</dbReference>
<feature type="domain" description="Ketoreductase" evidence="3">
    <location>
        <begin position="12"/>
        <end position="222"/>
    </location>
</feature>
<dbReference type="Proteomes" id="UP001059893">
    <property type="component" value="Unassembled WGS sequence"/>
</dbReference>
<protein>
    <recommendedName>
        <fullName evidence="3">Ketoreductase domain-containing protein</fullName>
    </recommendedName>
</protein>
<name>A0ABQ8NJ14_PYRGI</name>
<dbReference type="SUPFAM" id="SSF51735">
    <property type="entry name" value="NAD(P)-binding Rossmann-fold domains"/>
    <property type="match status" value="1"/>
</dbReference>
<gene>
    <name evidence="4" type="ORF">MCOR33_005885</name>
</gene>
<comment type="caution">
    <text evidence="4">The sequence shown here is derived from an EMBL/GenBank/DDBJ whole genome shotgun (WGS) entry which is preliminary data.</text>
</comment>
<keyword evidence="5" id="KW-1185">Reference proteome</keyword>
<dbReference type="PANTHER" id="PTHR24320">
    <property type="entry name" value="RETINOL DEHYDROGENASE"/>
    <property type="match status" value="1"/>
</dbReference>
<dbReference type="InterPro" id="IPR036291">
    <property type="entry name" value="NAD(P)-bd_dom_sf"/>
</dbReference>
<dbReference type="PANTHER" id="PTHR24320:SF152">
    <property type="entry name" value="SHORT-CHAIN DEHYDROGENASE_REDUCTASE FAMILY PROTEIN"/>
    <property type="match status" value="1"/>
</dbReference>
<dbReference type="InterPro" id="IPR057326">
    <property type="entry name" value="KR_dom"/>
</dbReference>
<dbReference type="InterPro" id="IPR002347">
    <property type="entry name" value="SDR_fam"/>
</dbReference>
<evidence type="ECO:0000256" key="2">
    <source>
        <dbReference type="ARBA" id="ARBA00023002"/>
    </source>
</evidence>
<dbReference type="Pfam" id="PF00106">
    <property type="entry name" value="adh_short"/>
    <property type="match status" value="1"/>
</dbReference>
<evidence type="ECO:0000259" key="3">
    <source>
        <dbReference type="SMART" id="SM00822"/>
    </source>
</evidence>
<accession>A0ABQ8NJ14</accession>
<organism evidence="4 5">
    <name type="scientific">Pyricularia grisea</name>
    <name type="common">Crabgrass-specific blast fungus</name>
    <name type="synonym">Magnaporthe grisea</name>
    <dbReference type="NCBI Taxonomy" id="148305"/>
    <lineage>
        <taxon>Eukaryota</taxon>
        <taxon>Fungi</taxon>
        <taxon>Dikarya</taxon>
        <taxon>Ascomycota</taxon>
        <taxon>Pezizomycotina</taxon>
        <taxon>Sordariomycetes</taxon>
        <taxon>Sordariomycetidae</taxon>
        <taxon>Magnaporthales</taxon>
        <taxon>Pyriculariaceae</taxon>
        <taxon>Pyricularia</taxon>
    </lineage>
</organism>
<sequence length="331" mass="36218">MHLHTRMSGFKYSIIITGGTAGMGLAAATQMAKDCPDHLVVITSRSSNDDAAGAINKSLNQSNTQFLPIDLANPTDVRRFARDWMADESKPPIKALVFNAALQFPNGLTLTPDGMEKTFAIAHAGHALLFHLLFPRLVPRGARVVLTSSGTHDPAQRSGMPEPVYTTAAQVAYPPPERAALPGRAHYTTAKLCNVLWAYALARHLGDAVPERSVSVTAMDPGLMPGTGLARETTRVQRWLWVAVLPRLLWLLRMVFSPNVHTAEESGRSLARLAVGADVEGVTGRYFEGREEIMSSKDSYSEKLQEDLWDWTVNFVAGGDKAEVERLNAFR</sequence>
<dbReference type="SMART" id="SM00822">
    <property type="entry name" value="PKS_KR"/>
    <property type="match status" value="1"/>
</dbReference>
<evidence type="ECO:0000256" key="1">
    <source>
        <dbReference type="ARBA" id="ARBA00006484"/>
    </source>
</evidence>
<comment type="similarity">
    <text evidence="1">Belongs to the short-chain dehydrogenases/reductases (SDR) family.</text>
</comment>
<evidence type="ECO:0000313" key="5">
    <source>
        <dbReference type="Proteomes" id="UP001059893"/>
    </source>
</evidence>
<evidence type="ECO:0000313" key="4">
    <source>
        <dbReference type="EMBL" id="KAI6297883.1"/>
    </source>
</evidence>
<reference evidence="4" key="1">
    <citation type="submission" date="2021-01" db="EMBL/GenBank/DDBJ databases">
        <title>Deciphering the adaptive evolutionary patterns associated with biogeogrpahic diversity in the finger millet blast pathogen Magnaporthe oryzae in Eastern Africa.</title>
        <authorList>
            <person name="Onyema G."/>
            <person name="Shittu T.A."/>
            <person name="Dodsworth S."/>
            <person name="Devilliers S."/>
            <person name="Muthumeenakshi S."/>
            <person name="Sreenivasaprasad S."/>
        </authorList>
    </citation>
    <scope>NUCLEOTIDE SEQUENCE</scope>
    <source>
        <strain evidence="4">D15/s37</strain>
    </source>
</reference>
<proteinExistence type="inferred from homology"/>
<keyword evidence="2" id="KW-0560">Oxidoreductase</keyword>